<reference evidence="1" key="2">
    <citation type="journal article" date="2015" name="Data Brief">
        <title>Shoot transcriptome of the giant reed, Arundo donax.</title>
        <authorList>
            <person name="Barrero R.A."/>
            <person name="Guerrero F.D."/>
            <person name="Moolhuijzen P."/>
            <person name="Goolsby J.A."/>
            <person name="Tidwell J."/>
            <person name="Bellgard S.E."/>
            <person name="Bellgard M.I."/>
        </authorList>
    </citation>
    <scope>NUCLEOTIDE SEQUENCE</scope>
    <source>
        <tissue evidence="1">Shoot tissue taken approximately 20 cm above the soil surface</tissue>
    </source>
</reference>
<name>A0A0A9B958_ARUDO</name>
<reference evidence="1" key="1">
    <citation type="submission" date="2014-09" db="EMBL/GenBank/DDBJ databases">
        <authorList>
            <person name="Magalhaes I.L.F."/>
            <person name="Oliveira U."/>
            <person name="Santos F.R."/>
            <person name="Vidigal T.H.D.A."/>
            <person name="Brescovit A.D."/>
            <person name="Santos A.J."/>
        </authorList>
    </citation>
    <scope>NUCLEOTIDE SEQUENCE</scope>
    <source>
        <tissue evidence="1">Shoot tissue taken approximately 20 cm above the soil surface</tissue>
    </source>
</reference>
<evidence type="ECO:0000313" key="1">
    <source>
        <dbReference type="EMBL" id="JAD59871.1"/>
    </source>
</evidence>
<protein>
    <submittedName>
        <fullName evidence="1">Uncharacterized protein</fullName>
    </submittedName>
</protein>
<dbReference type="AlphaFoldDB" id="A0A0A9B958"/>
<sequence length="27" mass="3025">MTSFLLQELTNCCGVLICDFRRCSLSA</sequence>
<proteinExistence type="predicted"/>
<organism evidence="1">
    <name type="scientific">Arundo donax</name>
    <name type="common">Giant reed</name>
    <name type="synonym">Donax arundinaceus</name>
    <dbReference type="NCBI Taxonomy" id="35708"/>
    <lineage>
        <taxon>Eukaryota</taxon>
        <taxon>Viridiplantae</taxon>
        <taxon>Streptophyta</taxon>
        <taxon>Embryophyta</taxon>
        <taxon>Tracheophyta</taxon>
        <taxon>Spermatophyta</taxon>
        <taxon>Magnoliopsida</taxon>
        <taxon>Liliopsida</taxon>
        <taxon>Poales</taxon>
        <taxon>Poaceae</taxon>
        <taxon>PACMAD clade</taxon>
        <taxon>Arundinoideae</taxon>
        <taxon>Arundineae</taxon>
        <taxon>Arundo</taxon>
    </lineage>
</organism>
<dbReference type="EMBL" id="GBRH01238024">
    <property type="protein sequence ID" value="JAD59871.1"/>
    <property type="molecule type" value="Transcribed_RNA"/>
</dbReference>
<accession>A0A0A9B958</accession>